<dbReference type="FunCoup" id="A0A0Q3IWE0">
    <property type="interactions" value="492"/>
</dbReference>
<accession>A0A0Q3IWE0</accession>
<dbReference type="Gramene" id="KQK09923">
    <property type="protein sequence ID" value="KQK09923"/>
    <property type="gene ID" value="BRADI_2g51272v3"/>
</dbReference>
<evidence type="ECO:0000313" key="2">
    <source>
        <dbReference type="EMBL" id="KQK09923.2"/>
    </source>
</evidence>
<reference evidence="2" key="2">
    <citation type="submission" date="2017-06" db="EMBL/GenBank/DDBJ databases">
        <title>WGS assembly of Brachypodium distachyon.</title>
        <authorList>
            <consortium name="The International Brachypodium Initiative"/>
            <person name="Lucas S."/>
            <person name="Harmon-Smith M."/>
            <person name="Lail K."/>
            <person name="Tice H."/>
            <person name="Grimwood J."/>
            <person name="Bruce D."/>
            <person name="Barry K."/>
            <person name="Shu S."/>
            <person name="Lindquist E."/>
            <person name="Wang M."/>
            <person name="Pitluck S."/>
            <person name="Vogel J.P."/>
            <person name="Garvin D.F."/>
            <person name="Mockler T.C."/>
            <person name="Schmutz J."/>
            <person name="Rokhsar D."/>
            <person name="Bevan M.W."/>
        </authorList>
    </citation>
    <scope>NUCLEOTIDE SEQUENCE</scope>
    <source>
        <strain evidence="2">Bd21</strain>
    </source>
</reference>
<protein>
    <recommendedName>
        <fullName evidence="5">Late embryogenesis abundant protein LEA-2 subgroup domain-containing protein</fullName>
    </recommendedName>
</protein>
<dbReference type="EnsemblPlants" id="KQK09923">
    <property type="protein sequence ID" value="KQK09923"/>
    <property type="gene ID" value="BRADI_2g51272v3"/>
</dbReference>
<gene>
    <name evidence="2" type="ORF">BRADI_2g51272v3</name>
</gene>
<evidence type="ECO:0000256" key="1">
    <source>
        <dbReference type="SAM" id="Phobius"/>
    </source>
</evidence>
<dbReference type="PANTHER" id="PTHR33994">
    <property type="entry name" value="OS04G0515000 PROTEIN"/>
    <property type="match status" value="1"/>
</dbReference>
<name>A0A0Q3IWE0_BRADI</name>
<keyword evidence="1" id="KW-1133">Transmembrane helix</keyword>
<keyword evidence="1" id="KW-0812">Transmembrane</keyword>
<dbReference type="InParanoid" id="A0A0Q3IWE0"/>
<dbReference type="EMBL" id="CM000881">
    <property type="protein sequence ID" value="KQK09923.2"/>
    <property type="molecule type" value="Genomic_DNA"/>
</dbReference>
<keyword evidence="4" id="KW-1185">Reference proteome</keyword>
<dbReference type="PANTHER" id="PTHR33994:SF27">
    <property type="entry name" value="OS01G0771700 PROTEIN"/>
    <property type="match status" value="1"/>
</dbReference>
<dbReference type="Proteomes" id="UP000008810">
    <property type="component" value="Chromosome 2"/>
</dbReference>
<keyword evidence="1" id="KW-0472">Membrane</keyword>
<dbReference type="OrthoDB" id="685418at2759"/>
<reference evidence="3" key="3">
    <citation type="submission" date="2018-08" db="UniProtKB">
        <authorList>
            <consortium name="EnsemblPlants"/>
        </authorList>
    </citation>
    <scope>IDENTIFICATION</scope>
    <source>
        <strain evidence="3">cv. Bd21</strain>
    </source>
</reference>
<organism evidence="2">
    <name type="scientific">Brachypodium distachyon</name>
    <name type="common">Purple false brome</name>
    <name type="synonym">Trachynia distachya</name>
    <dbReference type="NCBI Taxonomy" id="15368"/>
    <lineage>
        <taxon>Eukaryota</taxon>
        <taxon>Viridiplantae</taxon>
        <taxon>Streptophyta</taxon>
        <taxon>Embryophyta</taxon>
        <taxon>Tracheophyta</taxon>
        <taxon>Spermatophyta</taxon>
        <taxon>Magnoliopsida</taxon>
        <taxon>Liliopsida</taxon>
        <taxon>Poales</taxon>
        <taxon>Poaceae</taxon>
        <taxon>BOP clade</taxon>
        <taxon>Pooideae</taxon>
        <taxon>Stipodae</taxon>
        <taxon>Brachypodieae</taxon>
        <taxon>Brachypodium</taxon>
    </lineage>
</organism>
<reference evidence="2 3" key="1">
    <citation type="journal article" date="2010" name="Nature">
        <title>Genome sequencing and analysis of the model grass Brachypodium distachyon.</title>
        <authorList>
            <consortium name="International Brachypodium Initiative"/>
        </authorList>
    </citation>
    <scope>NUCLEOTIDE SEQUENCE [LARGE SCALE GENOMIC DNA]</scope>
    <source>
        <strain evidence="2 3">Bd21</strain>
    </source>
</reference>
<feature type="transmembrane region" description="Helical" evidence="1">
    <location>
        <begin position="41"/>
        <end position="60"/>
    </location>
</feature>
<evidence type="ECO:0000313" key="3">
    <source>
        <dbReference type="EnsemblPlants" id="KQK09923"/>
    </source>
</evidence>
<dbReference type="AlphaFoldDB" id="A0A0Q3IWE0"/>
<evidence type="ECO:0008006" key="5">
    <source>
        <dbReference type="Google" id="ProtNLM"/>
    </source>
</evidence>
<sequence length="221" mass="23750">MGQAVDLEQAAYHAIPADEAPVLGHAPPASAEGKSEGEGRALLIGFVASFALMMLTLWPFDYIKSANIPSFSVGLAGFDGIDPARPGPVVSPAFNLTLRMNKTCVDRAQLIVSYSGVALGWGHVEPGDCTSRQPWGKAVEIVAGADGVGLSTPLRQRLASEWRSGPVQLDVHVMVYNDNPRGVSAHDRVMMRCKVMTDGLQSESLPCAWYCLRPYHYGIIV</sequence>
<proteinExistence type="predicted"/>
<evidence type="ECO:0000313" key="4">
    <source>
        <dbReference type="Proteomes" id="UP000008810"/>
    </source>
</evidence>